<proteinExistence type="predicted"/>
<sequence length="330" mass="36994">MKKCTLDSQHNSLDGDAALPRYRAQYFMHWCMQSLLAALLFTHTGLFAANMPDWVFAPIQLNTSHVVFAGAGESYEAAQLNALATLMTQLSSQVQTKQDLTLSKQAGQSQHSFTEHTAVQTLTLDINGLEVVQQYQHAGEFAIQLSVTRQALERTLLDRITEQTQLAAPHPQPKSTILWALQNKNRIAQAQRYERALAGLKYDTRTQRQQLQQQSQLANRALQNAGIRIIHPHDLQSLAAALAKQFPSSTDEHFWLKVEQRSFTAKSSQNLLHRLVVNLSLLDAQQPFSPYLNQEVTVIGAGNTADAAAQDAQRKLLDYVSQDLSVWFFD</sequence>
<keyword evidence="2" id="KW-1185">Reference proteome</keyword>
<dbReference type="RefSeq" id="WP_289409232.1">
    <property type="nucleotide sequence ID" value="NZ_JAUCDY010000001.1"/>
</dbReference>
<reference evidence="1 2" key="1">
    <citation type="submission" date="2023-06" db="EMBL/GenBank/DDBJ databases">
        <title>Thiopseudomonas sp. CY1220 draft genome sequence.</title>
        <authorList>
            <person name="Zhao G."/>
            <person name="An M."/>
        </authorList>
    </citation>
    <scope>NUCLEOTIDE SEQUENCE [LARGE SCALE GENOMIC DNA]</scope>
    <source>
        <strain evidence="1 2">CY1220</strain>
    </source>
</reference>
<protein>
    <submittedName>
        <fullName evidence="1">LPP20 family lipoprotein</fullName>
    </submittedName>
</protein>
<gene>
    <name evidence="1" type="ORF">QEZ41_00055</name>
</gene>
<dbReference type="EMBL" id="JAUCDY010000001">
    <property type="protein sequence ID" value="MDM7856682.1"/>
    <property type="molecule type" value="Genomic_DNA"/>
</dbReference>
<organism evidence="1 2">
    <name type="scientific">Thiopseudomonas acetoxidans</name>
    <dbReference type="NCBI Taxonomy" id="3041622"/>
    <lineage>
        <taxon>Bacteria</taxon>
        <taxon>Pseudomonadati</taxon>
        <taxon>Pseudomonadota</taxon>
        <taxon>Gammaproteobacteria</taxon>
        <taxon>Pseudomonadales</taxon>
        <taxon>Pseudomonadaceae</taxon>
        <taxon>Thiopseudomonas</taxon>
    </lineage>
</organism>
<keyword evidence="1" id="KW-0449">Lipoprotein</keyword>
<comment type="caution">
    <text evidence="1">The sequence shown here is derived from an EMBL/GenBank/DDBJ whole genome shotgun (WGS) entry which is preliminary data.</text>
</comment>
<dbReference type="Proteomes" id="UP001241056">
    <property type="component" value="Unassembled WGS sequence"/>
</dbReference>
<evidence type="ECO:0000313" key="1">
    <source>
        <dbReference type="EMBL" id="MDM7856682.1"/>
    </source>
</evidence>
<dbReference type="Gene3D" id="3.10.28.20">
    <property type="entry name" value="Acetamidase/Formamidase-like domains"/>
    <property type="match status" value="1"/>
</dbReference>
<evidence type="ECO:0000313" key="2">
    <source>
        <dbReference type="Proteomes" id="UP001241056"/>
    </source>
</evidence>
<name>A0ABT7SM85_9GAMM</name>
<accession>A0ABT7SM85</accession>